<dbReference type="AlphaFoldDB" id="A0A5B9W3V2"/>
<protein>
    <submittedName>
        <fullName evidence="1">Uncharacterized protein</fullName>
    </submittedName>
</protein>
<dbReference type="Proteomes" id="UP000324233">
    <property type="component" value="Chromosome"/>
</dbReference>
<proteinExistence type="predicted"/>
<organism evidence="1 2">
    <name type="scientific">Aquisphaera giovannonii</name>
    <dbReference type="NCBI Taxonomy" id="406548"/>
    <lineage>
        <taxon>Bacteria</taxon>
        <taxon>Pseudomonadati</taxon>
        <taxon>Planctomycetota</taxon>
        <taxon>Planctomycetia</taxon>
        <taxon>Isosphaerales</taxon>
        <taxon>Isosphaeraceae</taxon>
        <taxon>Aquisphaera</taxon>
    </lineage>
</organism>
<dbReference type="RefSeq" id="WP_148594663.1">
    <property type="nucleotide sequence ID" value="NZ_CP042997.1"/>
</dbReference>
<keyword evidence="2" id="KW-1185">Reference proteome</keyword>
<evidence type="ECO:0000313" key="1">
    <source>
        <dbReference type="EMBL" id="QEH34791.1"/>
    </source>
</evidence>
<dbReference type="KEGG" id="agv:OJF2_33330"/>
<sequence length="131" mass="13634">MRRRAFIPDPPGRLEGRALLSGAAGAAHGPVALSGIGLGVTLSRVRADFEEFSASGDLSRLKTQLQQLAGGIPFGKVDGLGERINAILARMQQDIVVGKPHPVARAHQGVASAIKADVKARIADGSVHVKD</sequence>
<evidence type="ECO:0000313" key="2">
    <source>
        <dbReference type="Proteomes" id="UP000324233"/>
    </source>
</evidence>
<accession>A0A5B9W3V2</accession>
<reference evidence="1 2" key="1">
    <citation type="submission" date="2019-08" db="EMBL/GenBank/DDBJ databases">
        <title>Deep-cultivation of Planctomycetes and their phenomic and genomic characterization uncovers novel biology.</title>
        <authorList>
            <person name="Wiegand S."/>
            <person name="Jogler M."/>
            <person name="Boedeker C."/>
            <person name="Pinto D."/>
            <person name="Vollmers J."/>
            <person name="Rivas-Marin E."/>
            <person name="Kohn T."/>
            <person name="Peeters S.H."/>
            <person name="Heuer A."/>
            <person name="Rast P."/>
            <person name="Oberbeckmann S."/>
            <person name="Bunk B."/>
            <person name="Jeske O."/>
            <person name="Meyerdierks A."/>
            <person name="Storesund J.E."/>
            <person name="Kallscheuer N."/>
            <person name="Luecker S."/>
            <person name="Lage O.M."/>
            <person name="Pohl T."/>
            <person name="Merkel B.J."/>
            <person name="Hornburger P."/>
            <person name="Mueller R.-W."/>
            <person name="Bruemmer F."/>
            <person name="Labrenz M."/>
            <person name="Spormann A.M."/>
            <person name="Op den Camp H."/>
            <person name="Overmann J."/>
            <person name="Amann R."/>
            <person name="Jetten M.S.M."/>
            <person name="Mascher T."/>
            <person name="Medema M.H."/>
            <person name="Devos D.P."/>
            <person name="Kaster A.-K."/>
            <person name="Ovreas L."/>
            <person name="Rohde M."/>
            <person name="Galperin M.Y."/>
            <person name="Jogler C."/>
        </authorList>
    </citation>
    <scope>NUCLEOTIDE SEQUENCE [LARGE SCALE GENOMIC DNA]</scope>
    <source>
        <strain evidence="1 2">OJF2</strain>
    </source>
</reference>
<gene>
    <name evidence="1" type="ORF">OJF2_33330</name>
</gene>
<dbReference type="EMBL" id="CP042997">
    <property type="protein sequence ID" value="QEH34791.1"/>
    <property type="molecule type" value="Genomic_DNA"/>
</dbReference>
<name>A0A5B9W3V2_9BACT</name>